<feature type="transmembrane region" description="Helical" evidence="1">
    <location>
        <begin position="12"/>
        <end position="35"/>
    </location>
</feature>
<dbReference type="OrthoDB" id="7033445at2"/>
<organism evidence="2 3">
    <name type="scientific">Nitrococcus mobilis Nb-231</name>
    <dbReference type="NCBI Taxonomy" id="314278"/>
    <lineage>
        <taxon>Bacteria</taxon>
        <taxon>Pseudomonadati</taxon>
        <taxon>Pseudomonadota</taxon>
        <taxon>Gammaproteobacteria</taxon>
        <taxon>Chromatiales</taxon>
        <taxon>Ectothiorhodospiraceae</taxon>
        <taxon>Nitrococcus</taxon>
    </lineage>
</organism>
<dbReference type="eggNOG" id="ENOG502ZKTJ">
    <property type="taxonomic scope" value="Bacteria"/>
</dbReference>
<accession>A4BMH2</accession>
<keyword evidence="1" id="KW-0812">Transmembrane</keyword>
<feature type="transmembrane region" description="Helical" evidence="1">
    <location>
        <begin position="193"/>
        <end position="214"/>
    </location>
</feature>
<dbReference type="RefSeq" id="WP_005004914.1">
    <property type="nucleotide sequence ID" value="NZ_CH672427.1"/>
</dbReference>
<sequence>MRTKIPPTIRVSTLMACSYILVGVLFFVLIGNAALNGKVDLQFFADSLTYASAAEEWRFGDFYSLVGVNKNYLGPVLIFRALFMEHWAVLVFNAGLFLISLALLGKNNLVDRRVLVFTLALSPITFSSLLSINKEILSLFVVALLICNISRKSFAITLFAIVVSFFVRWQMTVFVFALVLLDSRINPVFKSRWLTLIGALAGLSIVYPLTLSLFSHTDAVAALGAAESEGSGLYSMMIKIQNMGGYFIVFIPKVLQSMFGLAAKVGNIDSLGFYNSIVVGLHSVVAFLLFLFLLVLRRFSLQNDAIFMAMLYCAIFGLSPIYAPRYYYPAFVMMCFALSMRRRSGHIKFRDSDSNVKCR</sequence>
<keyword evidence="3" id="KW-1185">Reference proteome</keyword>
<feature type="transmembrane region" description="Helical" evidence="1">
    <location>
        <begin position="273"/>
        <end position="296"/>
    </location>
</feature>
<reference evidence="2 3" key="1">
    <citation type="submission" date="2006-02" db="EMBL/GenBank/DDBJ databases">
        <authorList>
            <person name="Waterbury J."/>
            <person name="Ferriera S."/>
            <person name="Johnson J."/>
            <person name="Kravitz S."/>
            <person name="Halpern A."/>
            <person name="Remington K."/>
            <person name="Beeson K."/>
            <person name="Tran B."/>
            <person name="Rogers Y.-H."/>
            <person name="Friedman R."/>
            <person name="Venter J.C."/>
        </authorList>
    </citation>
    <scope>NUCLEOTIDE SEQUENCE [LARGE SCALE GENOMIC DNA]</scope>
    <source>
        <strain evidence="2 3">Nb-231</strain>
    </source>
</reference>
<feature type="transmembrane region" description="Helical" evidence="1">
    <location>
        <begin position="153"/>
        <end position="181"/>
    </location>
</feature>
<dbReference type="EMBL" id="AAOF01000001">
    <property type="protein sequence ID" value="EAR23510.1"/>
    <property type="molecule type" value="Genomic_DNA"/>
</dbReference>
<feature type="transmembrane region" description="Helical" evidence="1">
    <location>
        <begin position="303"/>
        <end position="320"/>
    </location>
</feature>
<dbReference type="STRING" id="314278.NB231_16858"/>
<keyword evidence="1" id="KW-0472">Membrane</keyword>
<gene>
    <name evidence="2" type="ORF">NB231_16858</name>
</gene>
<dbReference type="HOGENOM" id="CLU_771242_0_0_6"/>
<keyword evidence="1" id="KW-1133">Transmembrane helix</keyword>
<dbReference type="Proteomes" id="UP000003374">
    <property type="component" value="Unassembled WGS sequence"/>
</dbReference>
<evidence type="ECO:0000313" key="2">
    <source>
        <dbReference type="EMBL" id="EAR23510.1"/>
    </source>
</evidence>
<proteinExistence type="predicted"/>
<feature type="transmembrane region" description="Helical" evidence="1">
    <location>
        <begin position="114"/>
        <end position="133"/>
    </location>
</feature>
<feature type="transmembrane region" description="Helical" evidence="1">
    <location>
        <begin position="87"/>
        <end position="105"/>
    </location>
</feature>
<evidence type="ECO:0000256" key="1">
    <source>
        <dbReference type="SAM" id="Phobius"/>
    </source>
</evidence>
<name>A4BMH2_9GAMM</name>
<protein>
    <submittedName>
        <fullName evidence="2">Uncharacterized protein</fullName>
    </submittedName>
</protein>
<evidence type="ECO:0000313" key="3">
    <source>
        <dbReference type="Proteomes" id="UP000003374"/>
    </source>
</evidence>
<comment type="caution">
    <text evidence="2">The sequence shown here is derived from an EMBL/GenBank/DDBJ whole genome shotgun (WGS) entry which is preliminary data.</text>
</comment>
<dbReference type="AlphaFoldDB" id="A4BMH2"/>